<comment type="subcellular location">
    <subcellularLocation>
        <location evidence="1">Cell membrane</location>
        <topology evidence="1">Multi-pass membrane protein</topology>
    </subcellularLocation>
</comment>
<dbReference type="Proteomes" id="UP000267798">
    <property type="component" value="Unassembled WGS sequence"/>
</dbReference>
<accession>A0A3A6P8G4</accession>
<dbReference type="Pfam" id="PF00672">
    <property type="entry name" value="HAMP"/>
    <property type="match status" value="1"/>
</dbReference>
<evidence type="ECO:0000313" key="10">
    <source>
        <dbReference type="Proteomes" id="UP000267798"/>
    </source>
</evidence>
<evidence type="ECO:0000256" key="4">
    <source>
        <dbReference type="ARBA" id="ARBA00022679"/>
    </source>
</evidence>
<gene>
    <name evidence="9" type="ORF">D3P09_25295</name>
</gene>
<dbReference type="Gene3D" id="3.30.565.10">
    <property type="entry name" value="Histidine kinase-like ATPase, C-terminal domain"/>
    <property type="match status" value="1"/>
</dbReference>
<dbReference type="PROSITE" id="PS50885">
    <property type="entry name" value="HAMP"/>
    <property type="match status" value="1"/>
</dbReference>
<dbReference type="InterPro" id="IPR003660">
    <property type="entry name" value="HAMP_dom"/>
</dbReference>
<dbReference type="PANTHER" id="PTHR34220:SF7">
    <property type="entry name" value="SENSOR HISTIDINE KINASE YPDA"/>
    <property type="match status" value="1"/>
</dbReference>
<keyword evidence="4" id="KW-0808">Transferase</keyword>
<protein>
    <submittedName>
        <fullName evidence="9">Sensor histidine kinase</fullName>
    </submittedName>
</protein>
<dbReference type="InterPro" id="IPR050640">
    <property type="entry name" value="Bact_2-comp_sensor_kinase"/>
</dbReference>
<dbReference type="Gene3D" id="1.10.8.500">
    <property type="entry name" value="HAMP domain in histidine kinase"/>
    <property type="match status" value="1"/>
</dbReference>
<evidence type="ECO:0000256" key="1">
    <source>
        <dbReference type="ARBA" id="ARBA00004651"/>
    </source>
</evidence>
<feature type="domain" description="HAMP" evidence="8">
    <location>
        <begin position="322"/>
        <end position="374"/>
    </location>
</feature>
<feature type="transmembrane region" description="Helical" evidence="7">
    <location>
        <begin position="12"/>
        <end position="34"/>
    </location>
</feature>
<evidence type="ECO:0000259" key="8">
    <source>
        <dbReference type="PROSITE" id="PS50885"/>
    </source>
</evidence>
<keyword evidence="2" id="KW-1003">Cell membrane</keyword>
<proteinExistence type="predicted"/>
<dbReference type="SUPFAM" id="SSF158472">
    <property type="entry name" value="HAMP domain-like"/>
    <property type="match status" value="1"/>
</dbReference>
<dbReference type="PANTHER" id="PTHR34220">
    <property type="entry name" value="SENSOR HISTIDINE KINASE YPDA"/>
    <property type="match status" value="1"/>
</dbReference>
<dbReference type="Pfam" id="PF02518">
    <property type="entry name" value="HATPase_c"/>
    <property type="match status" value="1"/>
</dbReference>
<dbReference type="GO" id="GO:0000155">
    <property type="term" value="F:phosphorelay sensor kinase activity"/>
    <property type="evidence" value="ECO:0007669"/>
    <property type="project" value="InterPro"/>
</dbReference>
<keyword evidence="3" id="KW-0597">Phosphoprotein</keyword>
<evidence type="ECO:0000256" key="3">
    <source>
        <dbReference type="ARBA" id="ARBA00022553"/>
    </source>
</evidence>
<dbReference type="EMBL" id="QXQB01000008">
    <property type="protein sequence ID" value="RJX36832.1"/>
    <property type="molecule type" value="Genomic_DNA"/>
</dbReference>
<organism evidence="9 10">
    <name type="scientific">Paenibacillus pinisoli</name>
    <dbReference type="NCBI Taxonomy" id="1276110"/>
    <lineage>
        <taxon>Bacteria</taxon>
        <taxon>Bacillati</taxon>
        <taxon>Bacillota</taxon>
        <taxon>Bacilli</taxon>
        <taxon>Bacillales</taxon>
        <taxon>Paenibacillaceae</taxon>
        <taxon>Paenibacillus</taxon>
    </lineage>
</organism>
<dbReference type="OrthoDB" id="9776552at2"/>
<dbReference type="Gene3D" id="3.30.450.20">
    <property type="entry name" value="PAS domain"/>
    <property type="match status" value="1"/>
</dbReference>
<sequence length="600" mass="66986">MRLLTTSVRYKLIALMLISIVVPIVSSIIVTHVYTKESVKKRSIVENSRLLSEGTTNISNSLDVVNNASLILYSNTTMENILVKGVTDNKDQSYVYTALQLVSNAASNIYQIYLYLDKGQTGFLMNANNFAYGQAEAPSIAADIPPYASVTMPTHLSSDYGVGAIRANKPELVFSIYRPLYRVPTSERVGLLAIDVQVEALREMSAQLYDPEQEDIYIIDGSGTIIFTSDEQDTGGDRPEHAWIDSILKETSSSGSMEKNKSGYDGIILYDRIQTPYLNWTIVKRIPDQHLYIEAHKLTMINTAIAVLFLSVATVAVLLVSIRFTNPIKQLIRSINKIQSGQLEEPIDIVRNDEFGILATRFRTMMHTINELIFREYKLNLANKTTQLKMLQAQINPHFINNALQSIGASALDNDAPEVYGLVSSLGQMMHYSMNTKEMIVSLSQELDYVHHYLLLQRQRFDEKLKIEYDLDEGAGGIPIPKMIIQPLVENYFKHGFHISQNTGIVNIATAVAGGMLHITVADNGIGITDDRLAAIQTDLSGIRHEAAADSGDRIGLMNVMYRLHLYYGEQAALQLSQNEPRGLKITMTLPIPKQEDMTP</sequence>
<dbReference type="InterPro" id="IPR010559">
    <property type="entry name" value="Sig_transdc_His_kin_internal"/>
</dbReference>
<keyword evidence="5 9" id="KW-0418">Kinase</keyword>
<dbReference type="InterPro" id="IPR003594">
    <property type="entry name" value="HATPase_dom"/>
</dbReference>
<keyword evidence="6 7" id="KW-0472">Membrane</keyword>
<dbReference type="InterPro" id="IPR036890">
    <property type="entry name" value="HATPase_C_sf"/>
</dbReference>
<keyword evidence="10" id="KW-1185">Reference proteome</keyword>
<evidence type="ECO:0000256" key="7">
    <source>
        <dbReference type="SAM" id="Phobius"/>
    </source>
</evidence>
<dbReference type="SUPFAM" id="SSF55874">
    <property type="entry name" value="ATPase domain of HSP90 chaperone/DNA topoisomerase II/histidine kinase"/>
    <property type="match status" value="1"/>
</dbReference>
<feature type="transmembrane region" description="Helical" evidence="7">
    <location>
        <begin position="304"/>
        <end position="324"/>
    </location>
</feature>
<evidence type="ECO:0000256" key="2">
    <source>
        <dbReference type="ARBA" id="ARBA00022475"/>
    </source>
</evidence>
<evidence type="ECO:0000256" key="5">
    <source>
        <dbReference type="ARBA" id="ARBA00022777"/>
    </source>
</evidence>
<keyword evidence="7" id="KW-0812">Transmembrane</keyword>
<comment type="caution">
    <text evidence="9">The sequence shown here is derived from an EMBL/GenBank/DDBJ whole genome shotgun (WGS) entry which is preliminary data.</text>
</comment>
<dbReference type="CDD" id="cd06225">
    <property type="entry name" value="HAMP"/>
    <property type="match status" value="1"/>
</dbReference>
<dbReference type="Pfam" id="PF06580">
    <property type="entry name" value="His_kinase"/>
    <property type="match status" value="1"/>
</dbReference>
<keyword evidence="7" id="KW-1133">Transmembrane helix</keyword>
<evidence type="ECO:0000313" key="9">
    <source>
        <dbReference type="EMBL" id="RJX36832.1"/>
    </source>
</evidence>
<evidence type="ECO:0000256" key="6">
    <source>
        <dbReference type="ARBA" id="ARBA00023136"/>
    </source>
</evidence>
<dbReference type="RefSeq" id="WP_120114227.1">
    <property type="nucleotide sequence ID" value="NZ_QXQB01000008.1"/>
</dbReference>
<name>A0A3A6P8G4_9BACL</name>
<dbReference type="SMART" id="SM00304">
    <property type="entry name" value="HAMP"/>
    <property type="match status" value="1"/>
</dbReference>
<dbReference type="AlphaFoldDB" id="A0A3A6P8G4"/>
<dbReference type="GO" id="GO:0005886">
    <property type="term" value="C:plasma membrane"/>
    <property type="evidence" value="ECO:0007669"/>
    <property type="project" value="UniProtKB-SubCell"/>
</dbReference>
<reference evidence="9 10" key="1">
    <citation type="submission" date="2018-09" db="EMBL/GenBank/DDBJ databases">
        <title>Paenibacillus aracenensis nov. sp. isolated from a cave in southern Spain.</title>
        <authorList>
            <person name="Jurado V."/>
            <person name="Gutierrez-Patricio S."/>
            <person name="Gonzalez-Pimentel J.L."/>
            <person name="Miller A.Z."/>
            <person name="Laiz L."/>
            <person name="Saiz-Jimenez C."/>
        </authorList>
    </citation>
    <scope>NUCLEOTIDE SEQUENCE [LARGE SCALE GENOMIC DNA]</scope>
    <source>
        <strain evidence="9 10">JCM 19203</strain>
    </source>
</reference>